<gene>
    <name evidence="1" type="ORF">GCM10009821_26070</name>
</gene>
<proteinExistence type="predicted"/>
<dbReference type="RefSeq" id="WP_344329530.1">
    <property type="nucleotide sequence ID" value="NZ_BAAAPY010000011.1"/>
</dbReference>
<protein>
    <recommendedName>
        <fullName evidence="3">EcsC family protein</fullName>
    </recommendedName>
</protein>
<dbReference type="Pfam" id="PF12787">
    <property type="entry name" value="EcsC"/>
    <property type="match status" value="1"/>
</dbReference>
<name>A0ABN2W588_9ACTN</name>
<dbReference type="EMBL" id="BAAAPY010000011">
    <property type="protein sequence ID" value="GAA2083669.1"/>
    <property type="molecule type" value="Genomic_DNA"/>
</dbReference>
<keyword evidence="2" id="KW-1185">Reference proteome</keyword>
<dbReference type="Proteomes" id="UP001501480">
    <property type="component" value="Unassembled WGS sequence"/>
</dbReference>
<accession>A0ABN2W588</accession>
<evidence type="ECO:0008006" key="3">
    <source>
        <dbReference type="Google" id="ProtNLM"/>
    </source>
</evidence>
<dbReference type="InterPro" id="IPR024787">
    <property type="entry name" value="EcsC"/>
</dbReference>
<evidence type="ECO:0000313" key="1">
    <source>
        <dbReference type="EMBL" id="GAA2083669.1"/>
    </source>
</evidence>
<sequence length="226" mass="23169">MGIGSKAAATAGGKAAPKVASGFVRRLLDKAIDGVGPLPSAAESANRRRVDADGDVEAAIAASVRRHTGLAGTQGFVTNLGGIATAAAAIPANVVGVTLVQCHLVAGIAHLRGWDLQDPRVRNAILACMLGEDAVKDLVKRGSLPSSPMALATSPVHDPELDRLIAREVTSELVARTAGKRAVTLVGRRVPVIGGVVGGGTDGWATWQIGQYAARELKDRNVPTTP</sequence>
<organism evidence="1 2">
    <name type="scientific">Aeromicrobium halocynthiae</name>
    <dbReference type="NCBI Taxonomy" id="560557"/>
    <lineage>
        <taxon>Bacteria</taxon>
        <taxon>Bacillati</taxon>
        <taxon>Actinomycetota</taxon>
        <taxon>Actinomycetes</taxon>
        <taxon>Propionibacteriales</taxon>
        <taxon>Nocardioidaceae</taxon>
        <taxon>Aeromicrobium</taxon>
    </lineage>
</organism>
<reference evidence="1 2" key="1">
    <citation type="journal article" date="2019" name="Int. J. Syst. Evol. Microbiol.">
        <title>The Global Catalogue of Microorganisms (GCM) 10K type strain sequencing project: providing services to taxonomists for standard genome sequencing and annotation.</title>
        <authorList>
            <consortium name="The Broad Institute Genomics Platform"/>
            <consortium name="The Broad Institute Genome Sequencing Center for Infectious Disease"/>
            <person name="Wu L."/>
            <person name="Ma J."/>
        </authorList>
    </citation>
    <scope>NUCLEOTIDE SEQUENCE [LARGE SCALE GENOMIC DNA]</scope>
    <source>
        <strain evidence="1 2">JCM 15749</strain>
    </source>
</reference>
<evidence type="ECO:0000313" key="2">
    <source>
        <dbReference type="Proteomes" id="UP001501480"/>
    </source>
</evidence>
<comment type="caution">
    <text evidence="1">The sequence shown here is derived from an EMBL/GenBank/DDBJ whole genome shotgun (WGS) entry which is preliminary data.</text>
</comment>